<dbReference type="SMR" id="G4YLN4"/>
<gene>
    <name evidence="1" type="ORF">PHYSODRAFT_447284</name>
</gene>
<organism evidence="1 2">
    <name type="scientific">Phytophthora sojae (strain P6497)</name>
    <name type="common">Soybean stem and root rot agent</name>
    <name type="synonym">Phytophthora megasperma f. sp. glycines</name>
    <dbReference type="NCBI Taxonomy" id="1094619"/>
    <lineage>
        <taxon>Eukaryota</taxon>
        <taxon>Sar</taxon>
        <taxon>Stramenopiles</taxon>
        <taxon>Oomycota</taxon>
        <taxon>Peronosporomycetes</taxon>
        <taxon>Peronosporales</taxon>
        <taxon>Peronosporaceae</taxon>
        <taxon>Phytophthora</taxon>
    </lineage>
</organism>
<reference evidence="1 2" key="1">
    <citation type="journal article" date="2006" name="Science">
        <title>Phytophthora genome sequences uncover evolutionary origins and mechanisms of pathogenesis.</title>
        <authorList>
            <person name="Tyler B.M."/>
            <person name="Tripathy S."/>
            <person name="Zhang X."/>
            <person name="Dehal P."/>
            <person name="Jiang R.H."/>
            <person name="Aerts A."/>
            <person name="Arredondo F.D."/>
            <person name="Baxter L."/>
            <person name="Bensasson D."/>
            <person name="Beynon J.L."/>
            <person name="Chapman J."/>
            <person name="Damasceno C.M."/>
            <person name="Dorrance A.E."/>
            <person name="Dou D."/>
            <person name="Dickerman A.W."/>
            <person name="Dubchak I.L."/>
            <person name="Garbelotto M."/>
            <person name="Gijzen M."/>
            <person name="Gordon S.G."/>
            <person name="Govers F."/>
            <person name="Grunwald N.J."/>
            <person name="Huang W."/>
            <person name="Ivors K.L."/>
            <person name="Jones R.W."/>
            <person name="Kamoun S."/>
            <person name="Krampis K."/>
            <person name="Lamour K.H."/>
            <person name="Lee M.K."/>
            <person name="McDonald W.H."/>
            <person name="Medina M."/>
            <person name="Meijer H.J."/>
            <person name="Nordberg E.K."/>
            <person name="Maclean D.J."/>
            <person name="Ospina-Giraldo M.D."/>
            <person name="Morris P.F."/>
            <person name="Phuntumart V."/>
            <person name="Putnam N.H."/>
            <person name="Rash S."/>
            <person name="Rose J.K."/>
            <person name="Sakihama Y."/>
            <person name="Salamov A.A."/>
            <person name="Savidor A."/>
            <person name="Scheuring C.F."/>
            <person name="Smith B.M."/>
            <person name="Sobral B.W."/>
            <person name="Terry A."/>
            <person name="Torto-Alalibo T.A."/>
            <person name="Win J."/>
            <person name="Xu Z."/>
            <person name="Zhang H."/>
            <person name="Grigoriev I.V."/>
            <person name="Rokhsar D.S."/>
            <person name="Boore J.L."/>
        </authorList>
    </citation>
    <scope>NUCLEOTIDE SEQUENCE [LARGE SCALE GENOMIC DNA]</scope>
    <source>
        <strain evidence="1 2">P6497</strain>
    </source>
</reference>
<name>G4YLN4_PHYSP</name>
<dbReference type="EMBL" id="JH159151">
    <property type="protein sequence ID" value="EGZ30515.1"/>
    <property type="molecule type" value="Genomic_DNA"/>
</dbReference>
<dbReference type="RefSeq" id="XP_009517790.1">
    <property type="nucleotide sequence ID" value="XM_009519495.1"/>
</dbReference>
<evidence type="ECO:0000313" key="2">
    <source>
        <dbReference type="Proteomes" id="UP000002640"/>
    </source>
</evidence>
<dbReference type="GeneID" id="20652827"/>
<proteinExistence type="predicted"/>
<dbReference type="InterPro" id="IPR028043">
    <property type="entry name" value="PAAT-like"/>
</dbReference>
<dbReference type="InParanoid" id="G4YLN4"/>
<dbReference type="Proteomes" id="UP000002640">
    <property type="component" value="Unassembled WGS sequence"/>
</dbReference>
<sequence>MASVTWRCSWRGASDAAAEVKVQELPDARGGVAALSALPLRLTRPEADASAACELELQWPAQPLRCVQLQLQVQCSARHIELHAEGTRRNMLGETYLGTFRGAKQSAHGQEPQLFAMSPAFKQSDRDCDVLKSLRALRVKFVSLAGDKSALDLQHFQCMAAMGVGAAGAAPDVQMILRGFQQTLEREMETKIARAIDAKLSTLSQRLALSEQALFQLHKKMDAKDAN</sequence>
<feature type="non-terminal residue" evidence="1">
    <location>
        <position position="227"/>
    </location>
</feature>
<keyword evidence="2" id="KW-1185">Reference proteome</keyword>
<dbReference type="OMA" id="FKQSDRD"/>
<dbReference type="AlphaFoldDB" id="G4YLN4"/>
<dbReference type="KEGG" id="psoj:PHYSODRAFT_447284"/>
<dbReference type="Pfam" id="PF14958">
    <property type="entry name" value="PAAT-like"/>
    <property type="match status" value="1"/>
</dbReference>
<protein>
    <submittedName>
        <fullName evidence="1">Uncharacterized protein</fullName>
    </submittedName>
</protein>
<evidence type="ECO:0000313" key="1">
    <source>
        <dbReference type="EMBL" id="EGZ30515.1"/>
    </source>
</evidence>
<accession>G4YLN4</accession>